<dbReference type="InterPro" id="IPR010730">
    <property type="entry name" value="HET"/>
</dbReference>
<proteinExistence type="predicted"/>
<evidence type="ECO:0000259" key="1">
    <source>
        <dbReference type="Pfam" id="PF06985"/>
    </source>
</evidence>
<accession>A0A1Y1ZU01</accession>
<keyword evidence="3" id="KW-1185">Reference proteome</keyword>
<dbReference type="OrthoDB" id="3553147at2759"/>
<dbReference type="PANTHER" id="PTHR24148">
    <property type="entry name" value="ANKYRIN REPEAT DOMAIN-CONTAINING PROTEIN 39 HOMOLOG-RELATED"/>
    <property type="match status" value="1"/>
</dbReference>
<dbReference type="AlphaFoldDB" id="A0A1Y1ZU01"/>
<sequence>MGNEEEIREFRKRLLKQLLLRLTQDVGEPFNTLAELNEFEPKLSEEDDDHTKLQTLISRYKDLLELATSKASSSGNLPSLKNINDPLAQTGMPLPPYDEVTLTTGPEDIRLLQLLPGTYDEPIVCNLFQIDSLTLYEYEALSYVWGPNENPSVIYVNDWQLAVTKNLEMALRSLRDENNSRILWIDAICIDQTSILEKTEQVGRMGDIYKAAKKVLVFLGPESETSDSVFQFFEKHHLPIVQAFVELLFRPWFSRIWVRQEYIRAAEVPRLICGRRSIDF</sequence>
<evidence type="ECO:0000313" key="2">
    <source>
        <dbReference type="EMBL" id="ORY13702.1"/>
    </source>
</evidence>
<dbReference type="Pfam" id="PF06985">
    <property type="entry name" value="HET"/>
    <property type="match status" value="1"/>
</dbReference>
<dbReference type="InterPro" id="IPR052895">
    <property type="entry name" value="HetReg/Transcr_Mod"/>
</dbReference>
<reference evidence="2 3" key="1">
    <citation type="submission" date="2016-07" db="EMBL/GenBank/DDBJ databases">
        <title>Pervasive Adenine N6-methylation of Active Genes in Fungi.</title>
        <authorList>
            <consortium name="DOE Joint Genome Institute"/>
            <person name="Mondo S.J."/>
            <person name="Dannebaum R.O."/>
            <person name="Kuo R.C."/>
            <person name="Labutti K."/>
            <person name="Haridas S."/>
            <person name="Kuo A."/>
            <person name="Salamov A."/>
            <person name="Ahrendt S.R."/>
            <person name="Lipzen A."/>
            <person name="Sullivan W."/>
            <person name="Andreopoulos W.B."/>
            <person name="Clum A."/>
            <person name="Lindquist E."/>
            <person name="Daum C."/>
            <person name="Ramamoorthy G.K."/>
            <person name="Gryganskyi A."/>
            <person name="Culley D."/>
            <person name="Magnuson J.K."/>
            <person name="James T.Y."/>
            <person name="O'Malley M.A."/>
            <person name="Stajich J.E."/>
            <person name="Spatafora J.W."/>
            <person name="Visel A."/>
            <person name="Grigoriev I.V."/>
        </authorList>
    </citation>
    <scope>NUCLEOTIDE SEQUENCE [LARGE SCALE GENOMIC DNA]</scope>
    <source>
        <strain evidence="2 3">CBS 115471</strain>
    </source>
</reference>
<dbReference type="EMBL" id="MCFA01000039">
    <property type="protein sequence ID" value="ORY13702.1"/>
    <property type="molecule type" value="Genomic_DNA"/>
</dbReference>
<feature type="domain" description="Heterokaryon incompatibility" evidence="1">
    <location>
        <begin position="138"/>
        <end position="261"/>
    </location>
</feature>
<dbReference type="PANTHER" id="PTHR24148:SF64">
    <property type="entry name" value="HETEROKARYON INCOMPATIBILITY DOMAIN-CONTAINING PROTEIN"/>
    <property type="match status" value="1"/>
</dbReference>
<feature type="non-terminal residue" evidence="2">
    <location>
        <position position="280"/>
    </location>
</feature>
<organism evidence="2 3">
    <name type="scientific">Clohesyomyces aquaticus</name>
    <dbReference type="NCBI Taxonomy" id="1231657"/>
    <lineage>
        <taxon>Eukaryota</taxon>
        <taxon>Fungi</taxon>
        <taxon>Dikarya</taxon>
        <taxon>Ascomycota</taxon>
        <taxon>Pezizomycotina</taxon>
        <taxon>Dothideomycetes</taxon>
        <taxon>Pleosporomycetidae</taxon>
        <taxon>Pleosporales</taxon>
        <taxon>Lindgomycetaceae</taxon>
        <taxon>Clohesyomyces</taxon>
    </lineage>
</organism>
<evidence type="ECO:0000313" key="3">
    <source>
        <dbReference type="Proteomes" id="UP000193144"/>
    </source>
</evidence>
<protein>
    <submittedName>
        <fullName evidence="2">Heterokaryon incompatibility protein-domain-containing protein</fullName>
    </submittedName>
</protein>
<comment type="caution">
    <text evidence="2">The sequence shown here is derived from an EMBL/GenBank/DDBJ whole genome shotgun (WGS) entry which is preliminary data.</text>
</comment>
<dbReference type="Proteomes" id="UP000193144">
    <property type="component" value="Unassembled WGS sequence"/>
</dbReference>
<gene>
    <name evidence="2" type="ORF">BCR34DRAFT_510695</name>
</gene>
<name>A0A1Y1ZU01_9PLEO</name>
<dbReference type="STRING" id="1231657.A0A1Y1ZU01"/>